<accession>A0A9P5HJ74</accession>
<reference evidence="3" key="1">
    <citation type="submission" date="2020-03" db="EMBL/GenBank/DDBJ databases">
        <title>Draft Genome Sequence of Cylindrodendrum hubeiense.</title>
        <authorList>
            <person name="Buettner E."/>
            <person name="Kellner H."/>
        </authorList>
    </citation>
    <scope>NUCLEOTIDE SEQUENCE</scope>
    <source>
        <strain evidence="3">IHI 201604</strain>
    </source>
</reference>
<feature type="region of interest" description="Disordered" evidence="2">
    <location>
        <begin position="56"/>
        <end position="88"/>
    </location>
</feature>
<evidence type="ECO:0000256" key="1">
    <source>
        <dbReference type="SAM" id="Coils"/>
    </source>
</evidence>
<protein>
    <submittedName>
        <fullName evidence="3">Uncharacterized protein</fullName>
    </submittedName>
</protein>
<feature type="coiled-coil region" evidence="1">
    <location>
        <begin position="5"/>
        <end position="32"/>
    </location>
</feature>
<sequence length="306" mass="32486">MRQYKQDLELRLKKVRQEIAEKRAQLDLEEENAIKGIMDDDNFEETAGAKFERALQSTGGSGSMPGTTSVNAPNIDKAAMDHDSKQPGSFVNIPAVTEVDAHEPRFSTPATEEASAPASPINMPVTIGVNAPDIDETIMNNDDSEPGESSVSISAITDVDSPEAAVSMLATTEVNTRESAVSMLATTEVNTRESPVVMPTTTEVDAPNTSDVDIAKIDHESSEPQLPTTKVIVEEANMDHSTLGSAEGAIVKAATGIAEASTAEVNGNDVELADTQSREATIVVLATTNMDRLENLGAGEDKNEDE</sequence>
<evidence type="ECO:0000313" key="4">
    <source>
        <dbReference type="Proteomes" id="UP000722485"/>
    </source>
</evidence>
<name>A0A9P5HJ74_9HYPO</name>
<evidence type="ECO:0000313" key="3">
    <source>
        <dbReference type="EMBL" id="KAF7556986.1"/>
    </source>
</evidence>
<keyword evidence="4" id="KW-1185">Reference proteome</keyword>
<keyword evidence="1" id="KW-0175">Coiled coil</keyword>
<gene>
    <name evidence="3" type="ORF">G7Z17_g1066</name>
</gene>
<proteinExistence type="predicted"/>
<dbReference type="AlphaFoldDB" id="A0A9P5HJ74"/>
<dbReference type="EMBL" id="JAANBB010000008">
    <property type="protein sequence ID" value="KAF7556986.1"/>
    <property type="molecule type" value="Genomic_DNA"/>
</dbReference>
<organism evidence="3 4">
    <name type="scientific">Cylindrodendrum hubeiense</name>
    <dbReference type="NCBI Taxonomy" id="595255"/>
    <lineage>
        <taxon>Eukaryota</taxon>
        <taxon>Fungi</taxon>
        <taxon>Dikarya</taxon>
        <taxon>Ascomycota</taxon>
        <taxon>Pezizomycotina</taxon>
        <taxon>Sordariomycetes</taxon>
        <taxon>Hypocreomycetidae</taxon>
        <taxon>Hypocreales</taxon>
        <taxon>Nectriaceae</taxon>
        <taxon>Cylindrodendrum</taxon>
    </lineage>
</organism>
<evidence type="ECO:0000256" key="2">
    <source>
        <dbReference type="SAM" id="MobiDB-lite"/>
    </source>
</evidence>
<comment type="caution">
    <text evidence="3">The sequence shown here is derived from an EMBL/GenBank/DDBJ whole genome shotgun (WGS) entry which is preliminary data.</text>
</comment>
<dbReference type="Proteomes" id="UP000722485">
    <property type="component" value="Unassembled WGS sequence"/>
</dbReference>